<name>A0AAJ2H3Y4_9HYPH</name>
<dbReference type="AlphaFoldDB" id="A0AAJ2H3Y4"/>
<dbReference type="Gene3D" id="3.30.310.170">
    <property type="entry name" value="Outer membrane protein assembly factor BamC"/>
    <property type="match status" value="1"/>
</dbReference>
<protein>
    <recommendedName>
        <fullName evidence="3">Outer membrane protein assembly factor BamC</fullName>
    </recommendedName>
</protein>
<dbReference type="RefSeq" id="WP_310866528.1">
    <property type="nucleotide sequence ID" value="NZ_JAVLSF010000861.1"/>
</dbReference>
<evidence type="ECO:0000313" key="2">
    <source>
        <dbReference type="Proteomes" id="UP001268610"/>
    </source>
</evidence>
<organism evidence="1 2">
    <name type="scientific">Rhizobium hidalgonense</name>
    <dbReference type="NCBI Taxonomy" id="1538159"/>
    <lineage>
        <taxon>Bacteria</taxon>
        <taxon>Pseudomonadati</taxon>
        <taxon>Pseudomonadota</taxon>
        <taxon>Alphaproteobacteria</taxon>
        <taxon>Hyphomicrobiales</taxon>
        <taxon>Rhizobiaceae</taxon>
        <taxon>Rhizobium/Agrobacterium group</taxon>
        <taxon>Rhizobium</taxon>
    </lineage>
</organism>
<sequence length="89" mass="9934">GFPLMKIEGDANRVWDLMSAALSVSNIDVLDRNQSAGWVSIRVDKKTVYLRLNRSGSMTTITLQDEKNALTDKDVASDVLVQLNQNWPV</sequence>
<accession>A0AAJ2H3Y4</accession>
<comment type="caution">
    <text evidence="1">The sequence shown here is derived from an EMBL/GenBank/DDBJ whole genome shotgun (WGS) entry which is preliminary data.</text>
</comment>
<dbReference type="InterPro" id="IPR042268">
    <property type="entry name" value="BamC_C"/>
</dbReference>
<dbReference type="EMBL" id="JAVLSF010000861">
    <property type="protein sequence ID" value="MDR9778479.1"/>
    <property type="molecule type" value="Genomic_DNA"/>
</dbReference>
<proteinExistence type="predicted"/>
<feature type="non-terminal residue" evidence="1">
    <location>
        <position position="1"/>
    </location>
</feature>
<evidence type="ECO:0008006" key="3">
    <source>
        <dbReference type="Google" id="ProtNLM"/>
    </source>
</evidence>
<evidence type="ECO:0000313" key="1">
    <source>
        <dbReference type="EMBL" id="MDR9778479.1"/>
    </source>
</evidence>
<dbReference type="Proteomes" id="UP001268610">
    <property type="component" value="Unassembled WGS sequence"/>
</dbReference>
<reference evidence="1" key="1">
    <citation type="submission" date="2023-04" db="EMBL/GenBank/DDBJ databases">
        <title>Genomic characterization of faba bean (Vicia faba) microsymbionts in Mexican soils.</title>
        <authorList>
            <person name="Rivera Orduna F.N."/>
            <person name="Guevara-Luna J."/>
            <person name="Yan J."/>
            <person name="Arroyo-Herrera I."/>
            <person name="Li Y."/>
            <person name="Vasquez-Murrieta M.S."/>
            <person name="Wang E.T."/>
        </authorList>
    </citation>
    <scope>NUCLEOTIDE SEQUENCE</scope>
    <source>
        <strain evidence="1">CH26</strain>
    </source>
</reference>
<gene>
    <name evidence="1" type="ORF">RJJ65_38720</name>
</gene>